<proteinExistence type="predicted"/>
<feature type="domain" description="F-box" evidence="1">
    <location>
        <begin position="12"/>
        <end position="52"/>
    </location>
</feature>
<sequence length="136" mass="15663">MQSEKKPWSPLLCDELIEEILSRIPVKPLIQFKCVCKGWNSLMSDPYFIKLHLSKSAAKDDLEHLQLMKNVCLGSIPEIHTESCDRNTRRIPCLFLEQGDKGDIPENRQRCLFPRALVVEQCLGLAMIRQVTNTRL</sequence>
<dbReference type="Proteomes" id="UP000289340">
    <property type="component" value="Chromosome 18"/>
</dbReference>
<evidence type="ECO:0000313" key="2">
    <source>
        <dbReference type="EMBL" id="RZB52373.1"/>
    </source>
</evidence>
<comment type="caution">
    <text evidence="2">The sequence shown here is derived from an EMBL/GenBank/DDBJ whole genome shotgun (WGS) entry which is preliminary data.</text>
</comment>
<gene>
    <name evidence="2" type="ORF">D0Y65_048728</name>
</gene>
<organism evidence="2 3">
    <name type="scientific">Glycine soja</name>
    <name type="common">Wild soybean</name>
    <dbReference type="NCBI Taxonomy" id="3848"/>
    <lineage>
        <taxon>Eukaryota</taxon>
        <taxon>Viridiplantae</taxon>
        <taxon>Streptophyta</taxon>
        <taxon>Embryophyta</taxon>
        <taxon>Tracheophyta</taxon>
        <taxon>Spermatophyta</taxon>
        <taxon>Magnoliopsida</taxon>
        <taxon>eudicotyledons</taxon>
        <taxon>Gunneridae</taxon>
        <taxon>Pentapetalae</taxon>
        <taxon>rosids</taxon>
        <taxon>fabids</taxon>
        <taxon>Fabales</taxon>
        <taxon>Fabaceae</taxon>
        <taxon>Papilionoideae</taxon>
        <taxon>50 kb inversion clade</taxon>
        <taxon>NPAAA clade</taxon>
        <taxon>indigoferoid/millettioid clade</taxon>
        <taxon>Phaseoleae</taxon>
        <taxon>Glycine</taxon>
        <taxon>Glycine subgen. Soja</taxon>
    </lineage>
</organism>
<accession>A0A445FU95</accession>
<dbReference type="CDD" id="cd22157">
    <property type="entry name" value="F-box_AtFBW1-like"/>
    <property type="match status" value="1"/>
</dbReference>
<dbReference type="InterPro" id="IPR050796">
    <property type="entry name" value="SCF_F-box_component"/>
</dbReference>
<dbReference type="PANTHER" id="PTHR31672">
    <property type="entry name" value="BNACNNG10540D PROTEIN"/>
    <property type="match status" value="1"/>
</dbReference>
<dbReference type="InterPro" id="IPR036047">
    <property type="entry name" value="F-box-like_dom_sf"/>
</dbReference>
<protein>
    <recommendedName>
        <fullName evidence="1">F-box domain-containing protein</fullName>
    </recommendedName>
</protein>
<dbReference type="Pfam" id="PF00646">
    <property type="entry name" value="F-box"/>
    <property type="match status" value="1"/>
</dbReference>
<dbReference type="SMART" id="SM00256">
    <property type="entry name" value="FBOX"/>
    <property type="match status" value="1"/>
</dbReference>
<keyword evidence="3" id="KW-1185">Reference proteome</keyword>
<reference evidence="2 3" key="1">
    <citation type="submission" date="2018-09" db="EMBL/GenBank/DDBJ databases">
        <title>A high-quality reference genome of wild soybean provides a powerful tool to mine soybean genomes.</title>
        <authorList>
            <person name="Xie M."/>
            <person name="Chung C.Y.L."/>
            <person name="Li M.-W."/>
            <person name="Wong F.-L."/>
            <person name="Chan T.-F."/>
            <person name="Lam H.-M."/>
        </authorList>
    </citation>
    <scope>NUCLEOTIDE SEQUENCE [LARGE SCALE GENOMIC DNA]</scope>
    <source>
        <strain evidence="3">cv. W05</strain>
        <tissue evidence="2">Hypocotyl of etiolated seedlings</tissue>
    </source>
</reference>
<dbReference type="Gene3D" id="1.20.1280.50">
    <property type="match status" value="1"/>
</dbReference>
<evidence type="ECO:0000259" key="1">
    <source>
        <dbReference type="SMART" id="SM00256"/>
    </source>
</evidence>
<name>A0A445FU95_GLYSO</name>
<dbReference type="AlphaFoldDB" id="A0A445FU95"/>
<dbReference type="EMBL" id="QZWG01000018">
    <property type="protein sequence ID" value="RZB52373.1"/>
    <property type="molecule type" value="Genomic_DNA"/>
</dbReference>
<dbReference type="PANTHER" id="PTHR31672:SF13">
    <property type="entry name" value="F-BOX PROTEIN CPR30-LIKE"/>
    <property type="match status" value="1"/>
</dbReference>
<dbReference type="SUPFAM" id="SSF81383">
    <property type="entry name" value="F-box domain"/>
    <property type="match status" value="1"/>
</dbReference>
<evidence type="ECO:0000313" key="3">
    <source>
        <dbReference type="Proteomes" id="UP000289340"/>
    </source>
</evidence>
<dbReference type="InterPro" id="IPR001810">
    <property type="entry name" value="F-box_dom"/>
</dbReference>